<dbReference type="KEGG" id="fme:FOMMEDRAFT_137486"/>
<dbReference type="PANTHER" id="PTHR34315">
    <property type="match status" value="1"/>
</dbReference>
<dbReference type="Gene3D" id="2.60.130.10">
    <property type="entry name" value="Aromatic compound dioxygenase"/>
    <property type="match status" value="1"/>
</dbReference>
<dbReference type="PANTHER" id="PTHR34315:SF1">
    <property type="entry name" value="INTRADIOL RING-CLEAVAGE DIOXYGENASES DOMAIN-CONTAINING PROTEIN-RELATED"/>
    <property type="match status" value="1"/>
</dbReference>
<reference evidence="2" key="1">
    <citation type="journal article" date="2012" name="Science">
        <title>The Paleozoic origin of enzymatic lignin decomposition reconstructed from 31 fungal genomes.</title>
        <authorList>
            <person name="Floudas D."/>
            <person name="Binder M."/>
            <person name="Riley R."/>
            <person name="Barry K."/>
            <person name="Blanchette R.A."/>
            <person name="Henrissat B."/>
            <person name="Martinez A.T."/>
            <person name="Otillar R."/>
            <person name="Spatafora J.W."/>
            <person name="Yadav J.S."/>
            <person name="Aerts A."/>
            <person name="Benoit I."/>
            <person name="Boyd A."/>
            <person name="Carlson A."/>
            <person name="Copeland A."/>
            <person name="Coutinho P.M."/>
            <person name="de Vries R.P."/>
            <person name="Ferreira P."/>
            <person name="Findley K."/>
            <person name="Foster B."/>
            <person name="Gaskell J."/>
            <person name="Glotzer D."/>
            <person name="Gorecki P."/>
            <person name="Heitman J."/>
            <person name="Hesse C."/>
            <person name="Hori C."/>
            <person name="Igarashi K."/>
            <person name="Jurgens J.A."/>
            <person name="Kallen N."/>
            <person name="Kersten P."/>
            <person name="Kohler A."/>
            <person name="Kuees U."/>
            <person name="Kumar T.K.A."/>
            <person name="Kuo A."/>
            <person name="LaButti K."/>
            <person name="Larrondo L.F."/>
            <person name="Lindquist E."/>
            <person name="Ling A."/>
            <person name="Lombard V."/>
            <person name="Lucas S."/>
            <person name="Lundell T."/>
            <person name="Martin R."/>
            <person name="McLaughlin D.J."/>
            <person name="Morgenstern I."/>
            <person name="Morin E."/>
            <person name="Murat C."/>
            <person name="Nagy L.G."/>
            <person name="Nolan M."/>
            <person name="Ohm R.A."/>
            <person name="Patyshakuliyeva A."/>
            <person name="Rokas A."/>
            <person name="Ruiz-Duenas F.J."/>
            <person name="Sabat G."/>
            <person name="Salamov A."/>
            <person name="Samejima M."/>
            <person name="Schmutz J."/>
            <person name="Slot J.C."/>
            <person name="St John F."/>
            <person name="Stenlid J."/>
            <person name="Sun H."/>
            <person name="Sun S."/>
            <person name="Syed K."/>
            <person name="Tsang A."/>
            <person name="Wiebenga A."/>
            <person name="Young D."/>
            <person name="Pisabarro A."/>
            <person name="Eastwood D.C."/>
            <person name="Martin F."/>
            <person name="Cullen D."/>
            <person name="Grigoriev I.V."/>
            <person name="Hibbett D.S."/>
        </authorList>
    </citation>
    <scope>NUCLEOTIDE SEQUENCE [LARGE SCALE GENOMIC DNA]</scope>
    <source>
        <strain evidence="2">MF3/22</strain>
    </source>
</reference>
<organism evidence="1 2">
    <name type="scientific">Fomitiporia mediterranea (strain MF3/22)</name>
    <name type="common">Grapevine white-rot fungus</name>
    <dbReference type="NCBI Taxonomy" id="694068"/>
    <lineage>
        <taxon>Eukaryota</taxon>
        <taxon>Fungi</taxon>
        <taxon>Dikarya</taxon>
        <taxon>Basidiomycota</taxon>
        <taxon>Agaricomycotina</taxon>
        <taxon>Agaricomycetes</taxon>
        <taxon>Hymenochaetales</taxon>
        <taxon>Hymenochaetaceae</taxon>
        <taxon>Fomitiporia</taxon>
    </lineage>
</organism>
<dbReference type="OrthoDB" id="121380at2759"/>
<name>R7SGB8_FOMME</name>
<dbReference type="GO" id="GO:0005506">
    <property type="term" value="F:iron ion binding"/>
    <property type="evidence" value="ECO:0007669"/>
    <property type="project" value="InterPro"/>
</dbReference>
<dbReference type="EMBL" id="JH717985">
    <property type="protein sequence ID" value="EJC97741.1"/>
    <property type="molecule type" value="Genomic_DNA"/>
</dbReference>
<gene>
    <name evidence="1" type="ORF">FOMMEDRAFT_137486</name>
</gene>
<accession>R7SGB8</accession>
<dbReference type="GO" id="GO:0016702">
    <property type="term" value="F:oxidoreductase activity, acting on single donors with incorporation of molecular oxygen, incorporation of two atoms of oxygen"/>
    <property type="evidence" value="ECO:0007669"/>
    <property type="project" value="InterPro"/>
</dbReference>
<evidence type="ECO:0008006" key="3">
    <source>
        <dbReference type="Google" id="ProtNLM"/>
    </source>
</evidence>
<dbReference type="Proteomes" id="UP000053630">
    <property type="component" value="Unassembled WGS sequence"/>
</dbReference>
<dbReference type="GeneID" id="18672129"/>
<protein>
    <recommendedName>
        <fullName evidence="3">Intradiol ring-cleavage dioxygenases domain-containing protein</fullName>
    </recommendedName>
</protein>
<sequence>MYSIVPGWYFGRSVHFHIKVYTGGNGSVADNGTFIAGSAVHTGQFFFVDDFIAKVGNTTPMIQHQHGHSRLQCR</sequence>
<evidence type="ECO:0000313" key="2">
    <source>
        <dbReference type="Proteomes" id="UP000053630"/>
    </source>
</evidence>
<proteinExistence type="predicted"/>
<keyword evidence="2" id="KW-1185">Reference proteome</keyword>
<evidence type="ECO:0000313" key="1">
    <source>
        <dbReference type="EMBL" id="EJC97741.1"/>
    </source>
</evidence>
<dbReference type="InterPro" id="IPR015889">
    <property type="entry name" value="Intradiol_dOase_core"/>
</dbReference>
<dbReference type="RefSeq" id="XP_007271966.1">
    <property type="nucleotide sequence ID" value="XM_007271904.1"/>
</dbReference>
<dbReference type="SUPFAM" id="SSF49482">
    <property type="entry name" value="Aromatic compound dioxygenase"/>
    <property type="match status" value="1"/>
</dbReference>
<dbReference type="AlphaFoldDB" id="R7SGB8"/>